<dbReference type="Gene3D" id="1.10.10.10">
    <property type="entry name" value="Winged helix-like DNA-binding domain superfamily/Winged helix DNA-binding domain"/>
    <property type="match status" value="1"/>
</dbReference>
<accession>A0A3N8Q6S4</accession>
<dbReference type="EMBL" id="QTQV01000009">
    <property type="protein sequence ID" value="RQT14926.1"/>
    <property type="molecule type" value="Genomic_DNA"/>
</dbReference>
<dbReference type="Pfam" id="PF04198">
    <property type="entry name" value="Sugar-bind"/>
    <property type="match status" value="1"/>
</dbReference>
<dbReference type="PANTHER" id="PTHR34294:SF1">
    <property type="entry name" value="TRANSCRIPTIONAL REGULATOR LSRR"/>
    <property type="match status" value="1"/>
</dbReference>
<evidence type="ECO:0000256" key="4">
    <source>
        <dbReference type="ARBA" id="ARBA00023163"/>
    </source>
</evidence>
<organism evidence="6 7">
    <name type="scientific">Burkholderia contaminans</name>
    <dbReference type="NCBI Taxonomy" id="488447"/>
    <lineage>
        <taxon>Bacteria</taxon>
        <taxon>Pseudomonadati</taxon>
        <taxon>Pseudomonadota</taxon>
        <taxon>Betaproteobacteria</taxon>
        <taxon>Burkholderiales</taxon>
        <taxon>Burkholderiaceae</taxon>
        <taxon>Burkholderia</taxon>
        <taxon>Burkholderia cepacia complex</taxon>
    </lineage>
</organism>
<evidence type="ECO:0000256" key="3">
    <source>
        <dbReference type="ARBA" id="ARBA00023125"/>
    </source>
</evidence>
<evidence type="ECO:0000256" key="1">
    <source>
        <dbReference type="ARBA" id="ARBA00010466"/>
    </source>
</evidence>
<sequence length="321" mass="34437">MATRSEIESDEGAADAQLMARVCWNYFKEGLTQETIAQQLGFTRKRVNRILNDARMNGFVQIAINSPYGACMELEAGLRQKYELRHAIVVPVASEETDVRTLVGAAAGKYISDNLRPGATLGISWGGTINSAAQNIVRRQATENKVVLMCGGLSKSTQINPFDNASLFSRALDATCYYMTAPLIAASESLREALVASEPIRSVLNMVKEIDMALLSAIDLSEQSKALEYDVISQEACDSLRAAGAVGDVCGHYLDASGATVAHPLVRCIVHPQLDRLRAIPELVLAAGGVHKVPIIQGAIRAGLCHVLITDEKAAAALLQS</sequence>
<keyword evidence="2" id="KW-0805">Transcription regulation</keyword>
<evidence type="ECO:0000259" key="5">
    <source>
        <dbReference type="Pfam" id="PF04198"/>
    </source>
</evidence>
<dbReference type="GO" id="GO:0003677">
    <property type="term" value="F:DNA binding"/>
    <property type="evidence" value="ECO:0007669"/>
    <property type="project" value="UniProtKB-KW"/>
</dbReference>
<name>A0A3N8Q6S4_9BURK</name>
<dbReference type="InterPro" id="IPR037171">
    <property type="entry name" value="NagB/RpiA_transferase-like"/>
</dbReference>
<dbReference type="InterPro" id="IPR036388">
    <property type="entry name" value="WH-like_DNA-bd_sf"/>
</dbReference>
<evidence type="ECO:0000256" key="2">
    <source>
        <dbReference type="ARBA" id="ARBA00023015"/>
    </source>
</evidence>
<comment type="similarity">
    <text evidence="1">Belongs to the SorC transcriptional regulatory family.</text>
</comment>
<comment type="caution">
    <text evidence="6">The sequence shown here is derived from an EMBL/GenBank/DDBJ whole genome shotgun (WGS) entry which is preliminary data.</text>
</comment>
<dbReference type="InterPro" id="IPR051054">
    <property type="entry name" value="SorC_transcr_regulators"/>
</dbReference>
<dbReference type="GO" id="GO:0030246">
    <property type="term" value="F:carbohydrate binding"/>
    <property type="evidence" value="ECO:0007669"/>
    <property type="project" value="InterPro"/>
</dbReference>
<evidence type="ECO:0000313" key="7">
    <source>
        <dbReference type="Proteomes" id="UP000277921"/>
    </source>
</evidence>
<evidence type="ECO:0000313" key="6">
    <source>
        <dbReference type="EMBL" id="RQT14926.1"/>
    </source>
</evidence>
<dbReference type="Proteomes" id="UP000277921">
    <property type="component" value="Unassembled WGS sequence"/>
</dbReference>
<proteinExistence type="inferred from homology"/>
<keyword evidence="3" id="KW-0238">DNA-binding</keyword>
<dbReference type="PANTHER" id="PTHR34294">
    <property type="entry name" value="TRANSCRIPTIONAL REGULATOR-RELATED"/>
    <property type="match status" value="1"/>
</dbReference>
<dbReference type="SUPFAM" id="SSF100950">
    <property type="entry name" value="NagB/RpiA/CoA transferase-like"/>
    <property type="match status" value="1"/>
</dbReference>
<dbReference type="AlphaFoldDB" id="A0A3N8Q6S4"/>
<dbReference type="RefSeq" id="WP_124579990.1">
    <property type="nucleotide sequence ID" value="NZ_QTQV01000009.1"/>
</dbReference>
<dbReference type="Gene3D" id="3.40.50.1360">
    <property type="match status" value="1"/>
</dbReference>
<feature type="domain" description="Sugar-binding" evidence="5">
    <location>
        <begin position="67"/>
        <end position="320"/>
    </location>
</feature>
<dbReference type="InterPro" id="IPR007324">
    <property type="entry name" value="Sugar-bd_dom_put"/>
</dbReference>
<reference evidence="6 7" key="1">
    <citation type="submission" date="2018-08" db="EMBL/GenBank/DDBJ databases">
        <title>Comparative analysis of Burkholderia isolates from Puerto Rico.</title>
        <authorList>
            <person name="Hall C."/>
            <person name="Sahl J."/>
            <person name="Wagner D."/>
        </authorList>
    </citation>
    <scope>NUCLEOTIDE SEQUENCE [LARGE SCALE GENOMIC DNA]</scope>
    <source>
        <strain evidence="6 7">Bp9025</strain>
    </source>
</reference>
<gene>
    <name evidence="6" type="ORF">DF051_17375</name>
</gene>
<keyword evidence="4" id="KW-0804">Transcription</keyword>
<protein>
    <submittedName>
        <fullName evidence="6">Sugar-binding transcriptional regulator</fullName>
    </submittedName>
</protein>